<evidence type="ECO:0008006" key="3">
    <source>
        <dbReference type="Google" id="ProtNLM"/>
    </source>
</evidence>
<evidence type="ECO:0000313" key="1">
    <source>
        <dbReference type="EMBL" id="KKZ62458.1"/>
    </source>
</evidence>
<dbReference type="SUPFAM" id="SSF54909">
    <property type="entry name" value="Dimeric alpha+beta barrel"/>
    <property type="match status" value="1"/>
</dbReference>
<sequence length="270" mass="29942">MPLLTLHLLSLTPNTDPKSFVKELKKSPGVEVVVSSRPRHVVVRSNLLDGNPLQSTKWDLLILLQSPQNSIPAHLRASYIRSEYSANVGIPSKLISTLSSRDVKLKREAASVPLTGALDAARGKPSSQNLELSPDLLKFMDELLKTHDKPVTMLNLLHFQPGGKPEYYKYGQGFVKVAGKIGGDAKLVGNVVKPAAGQRDSRGDPERPEGDWWNEISIVHYPSIRHFCDMLASAEYQEINSKHRLNALRDTFLLCTTEFDVEDSEVPAKL</sequence>
<proteinExistence type="predicted"/>
<protein>
    <recommendedName>
        <fullName evidence="3">DUF1330 domain-containing protein</fullName>
    </recommendedName>
</protein>
<dbReference type="VEuPathDB" id="FungiDB:EMCG_03121"/>
<evidence type="ECO:0000313" key="2">
    <source>
        <dbReference type="Proteomes" id="UP000034164"/>
    </source>
</evidence>
<dbReference type="AlphaFoldDB" id="A0A0G2HWK8"/>
<gene>
    <name evidence="1" type="ORF">EMCG_03121</name>
</gene>
<dbReference type="OrthoDB" id="265717at2759"/>
<name>A0A0G2HWK8_9EURO</name>
<dbReference type="Gene3D" id="3.30.70.100">
    <property type="match status" value="1"/>
</dbReference>
<reference evidence="2" key="1">
    <citation type="journal article" date="2015" name="PLoS Genet.">
        <title>The dynamic genome and transcriptome of the human fungal pathogen Blastomyces and close relative Emmonsia.</title>
        <authorList>
            <person name="Munoz J.F."/>
            <person name="Gauthier G.M."/>
            <person name="Desjardins C.A."/>
            <person name="Gallo J.E."/>
            <person name="Holder J."/>
            <person name="Sullivan T.D."/>
            <person name="Marty A.J."/>
            <person name="Carmen J.C."/>
            <person name="Chen Z."/>
            <person name="Ding L."/>
            <person name="Gujja S."/>
            <person name="Magrini V."/>
            <person name="Misas E."/>
            <person name="Mitreva M."/>
            <person name="Priest M."/>
            <person name="Saif S."/>
            <person name="Whiston E.A."/>
            <person name="Young S."/>
            <person name="Zeng Q."/>
            <person name="Goldman W.E."/>
            <person name="Mardis E.R."/>
            <person name="Taylor J.W."/>
            <person name="McEwen J.G."/>
            <person name="Clay O.K."/>
            <person name="Klein B.S."/>
            <person name="Cuomo C.A."/>
        </authorList>
    </citation>
    <scope>NUCLEOTIDE SEQUENCE [LARGE SCALE GENOMIC DNA]</scope>
    <source>
        <strain evidence="2">UAMH 3008</strain>
    </source>
</reference>
<dbReference type="PANTHER" id="PTHR40257:SF1">
    <property type="entry name" value="DUF1330 DOMAIN-CONTAINING PROTEIN"/>
    <property type="match status" value="1"/>
</dbReference>
<dbReference type="Proteomes" id="UP000034164">
    <property type="component" value="Unassembled WGS sequence"/>
</dbReference>
<dbReference type="PANTHER" id="PTHR40257">
    <property type="match status" value="1"/>
</dbReference>
<accession>A0A0G2HWK8</accession>
<organism evidence="1 2">
    <name type="scientific">[Emmonsia] crescens</name>
    <dbReference type="NCBI Taxonomy" id="73230"/>
    <lineage>
        <taxon>Eukaryota</taxon>
        <taxon>Fungi</taxon>
        <taxon>Dikarya</taxon>
        <taxon>Ascomycota</taxon>
        <taxon>Pezizomycotina</taxon>
        <taxon>Eurotiomycetes</taxon>
        <taxon>Eurotiomycetidae</taxon>
        <taxon>Onygenales</taxon>
        <taxon>Ajellomycetaceae</taxon>
        <taxon>Emergomyces</taxon>
    </lineage>
</organism>
<dbReference type="EMBL" id="LCZI01001096">
    <property type="protein sequence ID" value="KKZ62458.1"/>
    <property type="molecule type" value="Genomic_DNA"/>
</dbReference>
<dbReference type="InterPro" id="IPR011008">
    <property type="entry name" value="Dimeric_a/b-barrel"/>
</dbReference>
<comment type="caution">
    <text evidence="1">The sequence shown here is derived from an EMBL/GenBank/DDBJ whole genome shotgun (WGS) entry which is preliminary data.</text>
</comment>